<proteinExistence type="predicted"/>
<dbReference type="Proteomes" id="UP001592531">
    <property type="component" value="Unassembled WGS sequence"/>
</dbReference>
<protein>
    <submittedName>
        <fullName evidence="2">Uncharacterized protein</fullName>
    </submittedName>
</protein>
<accession>A0ABV6W2I5</accession>
<keyword evidence="3" id="KW-1185">Reference proteome</keyword>
<feature type="region of interest" description="Disordered" evidence="1">
    <location>
        <begin position="220"/>
        <end position="251"/>
    </location>
</feature>
<evidence type="ECO:0000313" key="2">
    <source>
        <dbReference type="EMBL" id="MFC1420206.1"/>
    </source>
</evidence>
<organism evidence="2 3">
    <name type="scientific">Streptacidiphilus cavernicola</name>
    <dbReference type="NCBI Taxonomy" id="3342716"/>
    <lineage>
        <taxon>Bacteria</taxon>
        <taxon>Bacillati</taxon>
        <taxon>Actinomycetota</taxon>
        <taxon>Actinomycetes</taxon>
        <taxon>Kitasatosporales</taxon>
        <taxon>Streptomycetaceae</taxon>
        <taxon>Streptacidiphilus</taxon>
    </lineage>
</organism>
<sequence length="251" mass="25635">MSSPAPAAFEVDFRLPSDFREILTGASAEEAAAAVAARLGPDALATVPAARLDAAVAEYLAASELLEQEGVFYAAGCLGLLDGELTLSSLTLARIEADCADPGTAVEGVVRIRRRGQGSDRRTADRYDLPAGPAAVVIESSTGLLLPAADLGAPADLPLPVATLQAYLPVPRAVDPAGRTMLVVTFSTPSVRHWDAYCPVLADLLRSLRFPAVEAEAAAAVTPPAPTAPGPTVPAPAVPAPARSAIRSALG</sequence>
<dbReference type="EMBL" id="JBHFAB010000024">
    <property type="protein sequence ID" value="MFC1420206.1"/>
    <property type="molecule type" value="Genomic_DNA"/>
</dbReference>
<dbReference type="RefSeq" id="WP_380540989.1">
    <property type="nucleotide sequence ID" value="NZ_JBHFAB010000024.1"/>
</dbReference>
<evidence type="ECO:0000256" key="1">
    <source>
        <dbReference type="SAM" id="MobiDB-lite"/>
    </source>
</evidence>
<name>A0ABV6W2I5_9ACTN</name>
<gene>
    <name evidence="2" type="ORF">ACEZDE_26710</name>
</gene>
<comment type="caution">
    <text evidence="2">The sequence shown here is derived from an EMBL/GenBank/DDBJ whole genome shotgun (WGS) entry which is preliminary data.</text>
</comment>
<reference evidence="2 3" key="1">
    <citation type="submission" date="2024-09" db="EMBL/GenBank/DDBJ databases">
        <authorList>
            <person name="Lee S.D."/>
        </authorList>
    </citation>
    <scope>NUCLEOTIDE SEQUENCE [LARGE SCALE GENOMIC DNA]</scope>
    <source>
        <strain evidence="2 3">N8-3</strain>
    </source>
</reference>
<evidence type="ECO:0000313" key="3">
    <source>
        <dbReference type="Proteomes" id="UP001592531"/>
    </source>
</evidence>
<feature type="compositionally biased region" description="Pro residues" evidence="1">
    <location>
        <begin position="223"/>
        <end position="239"/>
    </location>
</feature>